<evidence type="ECO:0000313" key="1">
    <source>
        <dbReference type="EMBL" id="GJC86485.1"/>
    </source>
</evidence>
<organism evidence="1 2">
    <name type="scientific">Colletotrichum liriopes</name>
    <dbReference type="NCBI Taxonomy" id="708192"/>
    <lineage>
        <taxon>Eukaryota</taxon>
        <taxon>Fungi</taxon>
        <taxon>Dikarya</taxon>
        <taxon>Ascomycota</taxon>
        <taxon>Pezizomycotina</taxon>
        <taxon>Sordariomycetes</taxon>
        <taxon>Hypocreomycetidae</taxon>
        <taxon>Glomerellales</taxon>
        <taxon>Glomerellaceae</taxon>
        <taxon>Colletotrichum</taxon>
        <taxon>Colletotrichum spaethianum species complex</taxon>
    </lineage>
</organism>
<evidence type="ECO:0000313" key="2">
    <source>
        <dbReference type="Proteomes" id="UP001055172"/>
    </source>
</evidence>
<accession>A0AA37LV39</accession>
<dbReference type="PANTHER" id="PTHR35896">
    <property type="entry name" value="IG-LIKE DOMAIN-CONTAINING PROTEIN"/>
    <property type="match status" value="1"/>
</dbReference>
<name>A0AA37LV39_9PEZI</name>
<dbReference type="SUPFAM" id="SSF111430">
    <property type="entry name" value="YAP1 redox domain"/>
    <property type="match status" value="1"/>
</dbReference>
<gene>
    <name evidence="1" type="ORF">ColLi_09323</name>
</gene>
<dbReference type="Proteomes" id="UP001055172">
    <property type="component" value="Unassembled WGS sequence"/>
</dbReference>
<dbReference type="EMBL" id="BPPX01000022">
    <property type="protein sequence ID" value="GJC86485.1"/>
    <property type="molecule type" value="Genomic_DNA"/>
</dbReference>
<keyword evidence="2" id="KW-1185">Reference proteome</keyword>
<dbReference type="PANTHER" id="PTHR35896:SF3">
    <property type="entry name" value="MAJOR FACILITATOR SUPERFAMILY TRANSPORTER"/>
    <property type="match status" value="1"/>
</dbReference>
<protein>
    <submittedName>
        <fullName evidence="1">Uncharacterized protein</fullName>
    </submittedName>
</protein>
<comment type="caution">
    <text evidence="1">The sequence shown here is derived from an EMBL/GenBank/DDBJ whole genome shotgun (WGS) entry which is preliminary data.</text>
</comment>
<dbReference type="InterPro" id="IPR023167">
    <property type="entry name" value="Yap1_redox_dom_sf"/>
</dbReference>
<reference evidence="1 2" key="1">
    <citation type="submission" date="2021-07" db="EMBL/GenBank/DDBJ databases">
        <title>Genome data of Colletotrichum spaethianum.</title>
        <authorList>
            <person name="Utami Y.D."/>
            <person name="Hiruma K."/>
        </authorList>
    </citation>
    <scope>NUCLEOTIDE SEQUENCE [LARGE SCALE GENOMIC DNA]</scope>
    <source>
        <strain evidence="1 2">MAFF 242679</strain>
    </source>
</reference>
<dbReference type="AlphaFoldDB" id="A0AA37LV39"/>
<dbReference type="InterPro" id="IPR053008">
    <property type="entry name" value="Phomopsin_biosynth_assoc"/>
</dbReference>
<sequence>MHEHYKGTMKWKNLTFWREPAMVNEMPFEEAASGEHEGYVWTQGSEHHLHCSYVWDRIRHASKRRPFVLDSLCRDDEHVDHCIFYNGVPFGWEVDAPNVTRIYNEPHSVDCLVGW</sequence>
<proteinExistence type="predicted"/>